<dbReference type="InterPro" id="IPR046342">
    <property type="entry name" value="CBS_dom_sf"/>
</dbReference>
<proteinExistence type="predicted"/>
<dbReference type="PROSITE" id="PS51371">
    <property type="entry name" value="CBS"/>
    <property type="match status" value="2"/>
</dbReference>
<protein>
    <submittedName>
        <fullName evidence="4">CBS domain-containing protein</fullName>
    </submittedName>
</protein>
<dbReference type="SUPFAM" id="SSF54631">
    <property type="entry name" value="CBS-domain pair"/>
    <property type="match status" value="1"/>
</dbReference>
<gene>
    <name evidence="4" type="ORF">MNODULE_14655</name>
</gene>
<dbReference type="Gene3D" id="3.10.580.10">
    <property type="entry name" value="CBS-domain"/>
    <property type="match status" value="1"/>
</dbReference>
<dbReference type="InterPro" id="IPR051257">
    <property type="entry name" value="Diverse_CBS-Domain"/>
</dbReference>
<accession>A0A7X6DRD8</accession>
<name>A0A7X6DRD8_9BACT</name>
<dbReference type="EMBL" id="VTOW01000003">
    <property type="protein sequence ID" value="NKE71986.1"/>
    <property type="molecule type" value="Genomic_DNA"/>
</dbReference>
<evidence type="ECO:0000313" key="4">
    <source>
        <dbReference type="EMBL" id="NKE71986.1"/>
    </source>
</evidence>
<dbReference type="RefSeq" id="WP_168061246.1">
    <property type="nucleotide sequence ID" value="NZ_VTOW01000003.1"/>
</dbReference>
<dbReference type="InterPro" id="IPR000644">
    <property type="entry name" value="CBS_dom"/>
</dbReference>
<keyword evidence="5" id="KW-1185">Reference proteome</keyword>
<evidence type="ECO:0000313" key="5">
    <source>
        <dbReference type="Proteomes" id="UP000534783"/>
    </source>
</evidence>
<feature type="domain" description="CBS" evidence="3">
    <location>
        <begin position="74"/>
        <end position="129"/>
    </location>
</feature>
<comment type="caution">
    <text evidence="4">The sequence shown here is derived from an EMBL/GenBank/DDBJ whole genome shotgun (WGS) entry which is preliminary data.</text>
</comment>
<evidence type="ECO:0000256" key="2">
    <source>
        <dbReference type="PROSITE-ProRule" id="PRU00703"/>
    </source>
</evidence>
<feature type="domain" description="CBS" evidence="3">
    <location>
        <begin position="8"/>
        <end position="66"/>
    </location>
</feature>
<reference evidence="4 5" key="1">
    <citation type="journal article" date="2020" name="Nature">
        <title>Bacterial chemolithoautotrophy via manganese oxidation.</title>
        <authorList>
            <person name="Yu H."/>
            <person name="Leadbetter J.R."/>
        </authorList>
    </citation>
    <scope>NUCLEOTIDE SEQUENCE [LARGE SCALE GENOMIC DNA]</scope>
    <source>
        <strain evidence="4 5">Mn-1</strain>
    </source>
</reference>
<evidence type="ECO:0000256" key="1">
    <source>
        <dbReference type="ARBA" id="ARBA00023122"/>
    </source>
</evidence>
<sequence length="130" mass="14351">MVPVKMVMSKKILKVRRGTKVKKVAEMMRDKRVGSILVSDGNNSYAGIVTDADVVRRLVADGLDPETTPVEKVMTTPLLAIEADRSVVDANDIMDQEHIRHLGVIENGKIIGVLSVRDLLRHVYGGWGFV</sequence>
<dbReference type="AlphaFoldDB" id="A0A7X6DRD8"/>
<dbReference type="Proteomes" id="UP000534783">
    <property type="component" value="Unassembled WGS sequence"/>
</dbReference>
<dbReference type="PANTHER" id="PTHR43080">
    <property type="entry name" value="CBS DOMAIN-CONTAINING PROTEIN CBSX3, MITOCHONDRIAL"/>
    <property type="match status" value="1"/>
</dbReference>
<evidence type="ECO:0000259" key="3">
    <source>
        <dbReference type="PROSITE" id="PS51371"/>
    </source>
</evidence>
<dbReference type="PANTHER" id="PTHR43080:SF2">
    <property type="entry name" value="CBS DOMAIN-CONTAINING PROTEIN"/>
    <property type="match status" value="1"/>
</dbReference>
<organism evidence="4 5">
    <name type="scientific">Candidatus Manganitrophus noduliformans</name>
    <dbReference type="NCBI Taxonomy" id="2606439"/>
    <lineage>
        <taxon>Bacteria</taxon>
        <taxon>Pseudomonadati</taxon>
        <taxon>Nitrospirota</taxon>
        <taxon>Nitrospiria</taxon>
        <taxon>Candidatus Troglogloeales</taxon>
        <taxon>Candidatus Manganitrophaceae</taxon>
        <taxon>Candidatus Manganitrophus</taxon>
    </lineage>
</organism>
<keyword evidence="1 2" id="KW-0129">CBS domain</keyword>
<dbReference type="SMART" id="SM00116">
    <property type="entry name" value="CBS"/>
    <property type="match status" value="2"/>
</dbReference>
<dbReference type="Pfam" id="PF00571">
    <property type="entry name" value="CBS"/>
    <property type="match status" value="2"/>
</dbReference>